<keyword evidence="5" id="KW-0949">S-adenosyl-L-methionine</keyword>
<evidence type="ECO:0000259" key="7">
    <source>
        <dbReference type="Pfam" id="PF18125"/>
    </source>
</evidence>
<dbReference type="Pfam" id="PF21239">
    <property type="entry name" value="RLMM_N"/>
    <property type="match status" value="1"/>
</dbReference>
<keyword evidence="4 9" id="KW-0808">Transferase</keyword>
<dbReference type="InterPro" id="IPR048646">
    <property type="entry name" value="RlmM_THUMP-like"/>
</dbReference>
<protein>
    <submittedName>
        <fullName evidence="9">Ribosomal RNA large subunit methyltransferase M</fullName>
        <ecNumber evidence="9">2.1.1.186</ecNumber>
    </submittedName>
</protein>
<organism evidence="9">
    <name type="scientific">mine drainage metagenome</name>
    <dbReference type="NCBI Taxonomy" id="410659"/>
    <lineage>
        <taxon>unclassified sequences</taxon>
        <taxon>metagenomes</taxon>
        <taxon>ecological metagenomes</taxon>
    </lineage>
</organism>
<evidence type="ECO:0000313" key="9">
    <source>
        <dbReference type="EMBL" id="OIR17332.1"/>
    </source>
</evidence>
<sequence>MSTLPSWLIYCRPGFERDCVEETQAKPIETEENSGYVVLQGKPNLAYRQLAFARQLLSLHAEVRELPERDRLSPLLASIPATPERFGALHLEVPDTNEGKTLSGFTRRFQPLLEDPLRKSSRLADDPTLPRLHVFFPDSQRALIATSDPLNSSAALNGIQRVSMAGDAPSRSYLKLAEAFEVFLDRKEQALWLKPGMTAVDLGAAPGGWTWQLAQRGLKVIAVDNGPLKGAAAAHPSIRHLRQDGFRFRPQRPVDWLVCDMVEQPQRVAALMTEWFVNGLTQRAVFNLKLPMKKRVAALHEALNGIRAAINAKGLRYRLEAKQLYHDREEVTVFLARKR</sequence>
<dbReference type="PIRSF" id="PIRSF028774">
    <property type="entry name" value="UCP028774"/>
    <property type="match status" value="1"/>
</dbReference>
<dbReference type="EMBL" id="MLJW01000005">
    <property type="protein sequence ID" value="OIR17332.1"/>
    <property type="molecule type" value="Genomic_DNA"/>
</dbReference>
<dbReference type="GO" id="GO:0006364">
    <property type="term" value="P:rRNA processing"/>
    <property type="evidence" value="ECO:0007669"/>
    <property type="project" value="UniProtKB-KW"/>
</dbReference>
<keyword evidence="2" id="KW-0698">rRNA processing</keyword>
<evidence type="ECO:0000256" key="2">
    <source>
        <dbReference type="ARBA" id="ARBA00022552"/>
    </source>
</evidence>
<keyword evidence="1" id="KW-0963">Cytoplasm</keyword>
<comment type="caution">
    <text evidence="9">The sequence shown here is derived from an EMBL/GenBank/DDBJ whole genome shotgun (WGS) entry which is preliminary data.</text>
</comment>
<dbReference type="Gene3D" id="3.40.50.150">
    <property type="entry name" value="Vaccinia Virus protein VP39"/>
    <property type="match status" value="1"/>
</dbReference>
<evidence type="ECO:0000259" key="6">
    <source>
        <dbReference type="Pfam" id="PF01728"/>
    </source>
</evidence>
<evidence type="ECO:0000259" key="8">
    <source>
        <dbReference type="Pfam" id="PF21239"/>
    </source>
</evidence>
<dbReference type="SUPFAM" id="SSF53335">
    <property type="entry name" value="S-adenosyl-L-methionine-dependent methyltransferases"/>
    <property type="match status" value="1"/>
</dbReference>
<dbReference type="AlphaFoldDB" id="A0A1J5TU76"/>
<dbReference type="InterPro" id="IPR002877">
    <property type="entry name" value="RNA_MeTrfase_FtsJ_dom"/>
</dbReference>
<feature type="domain" description="Ribosomal RNA methyltransferase FtsJ" evidence="6">
    <location>
        <begin position="170"/>
        <end position="263"/>
    </location>
</feature>
<dbReference type="PANTHER" id="PTHR37524">
    <property type="entry name" value="RIBOSOMAL RNA LARGE SUBUNIT METHYLTRANSFERASE M"/>
    <property type="match status" value="1"/>
</dbReference>
<evidence type="ECO:0000256" key="4">
    <source>
        <dbReference type="ARBA" id="ARBA00022679"/>
    </source>
</evidence>
<dbReference type="InterPro" id="IPR029063">
    <property type="entry name" value="SAM-dependent_MTases_sf"/>
</dbReference>
<dbReference type="Pfam" id="PF18125">
    <property type="entry name" value="RlmM_FDX"/>
    <property type="match status" value="1"/>
</dbReference>
<proteinExistence type="predicted"/>
<dbReference type="InterPro" id="IPR040739">
    <property type="entry name" value="RlmM_FDX"/>
</dbReference>
<dbReference type="PANTHER" id="PTHR37524:SF2">
    <property type="entry name" value="RIBOSOMAL RNA METHYLTRANSFERASE FTSJ DOMAIN-CONTAINING PROTEIN"/>
    <property type="match status" value="1"/>
</dbReference>
<dbReference type="Gene3D" id="3.30.2300.20">
    <property type="match status" value="1"/>
</dbReference>
<name>A0A1J5TU76_9ZZZZ</name>
<evidence type="ECO:0000256" key="5">
    <source>
        <dbReference type="ARBA" id="ARBA00022691"/>
    </source>
</evidence>
<dbReference type="NCBIfam" id="NF008734">
    <property type="entry name" value="PRK11760.1"/>
    <property type="match status" value="1"/>
</dbReference>
<gene>
    <name evidence="9" type="primary">rlmM_1</name>
    <name evidence="9" type="ORF">GALL_23570</name>
</gene>
<dbReference type="InterPro" id="IPR011224">
    <property type="entry name" value="rRNA_MeTrfase_M"/>
</dbReference>
<dbReference type="GO" id="GO:0032259">
    <property type="term" value="P:methylation"/>
    <property type="evidence" value="ECO:0007669"/>
    <property type="project" value="UniProtKB-KW"/>
</dbReference>
<accession>A0A1J5TU76</accession>
<dbReference type="Gene3D" id="3.30.70.2810">
    <property type="match status" value="1"/>
</dbReference>
<evidence type="ECO:0000256" key="1">
    <source>
        <dbReference type="ARBA" id="ARBA00022490"/>
    </source>
</evidence>
<feature type="domain" description="Ribosomal RNA large subunit methyltransferase M THUMP-like" evidence="8">
    <location>
        <begin position="70"/>
        <end position="147"/>
    </location>
</feature>
<dbReference type="Pfam" id="PF01728">
    <property type="entry name" value="FtsJ"/>
    <property type="match status" value="1"/>
</dbReference>
<dbReference type="EC" id="2.1.1.186" evidence="9"/>
<keyword evidence="3 9" id="KW-0489">Methyltransferase</keyword>
<dbReference type="GO" id="GO:0008168">
    <property type="term" value="F:methyltransferase activity"/>
    <property type="evidence" value="ECO:0007669"/>
    <property type="project" value="UniProtKB-KW"/>
</dbReference>
<evidence type="ECO:0000256" key="3">
    <source>
        <dbReference type="ARBA" id="ARBA00022603"/>
    </source>
</evidence>
<reference evidence="9" key="1">
    <citation type="submission" date="2016-10" db="EMBL/GenBank/DDBJ databases">
        <title>Sequence of Gallionella enrichment culture.</title>
        <authorList>
            <person name="Poehlein A."/>
            <person name="Muehling M."/>
            <person name="Daniel R."/>
        </authorList>
    </citation>
    <scope>NUCLEOTIDE SEQUENCE</scope>
</reference>
<feature type="domain" description="RlmM ferredoxin-like" evidence="7">
    <location>
        <begin position="6"/>
        <end position="41"/>
    </location>
</feature>